<sequence>MSLPPFHYARELRFQLKLSGPVNPWEVAERLQIKVSEEPLDADGYLLQKNNNTRILISKKIDYKPRKRFTIAHEIGHFYIPHHQAEIFRCLPKDLQSFRTNKKIENEANEFAAEFLLPAVEVEKYLKHPPDFNLIKEISEVYGTSLAATAIKIIELTSEKAAVILSEAGEVKWFVKSKTFPYWIKKGRLHEWTYAYEYFVQGTLSSGPQQLPAVAWCQGAPKDVVIVEESVAFERLGMVLSLLRIPISETEDDLDDNFI</sequence>
<name>A0A2T0AQD9_9FIRM</name>
<dbReference type="RefSeq" id="WP_106005639.1">
    <property type="nucleotide sequence ID" value="NZ_CP136419.1"/>
</dbReference>
<comment type="caution">
    <text evidence="2">The sequence shown here is derived from an EMBL/GenBank/DDBJ whole genome shotgun (WGS) entry which is preliminary data.</text>
</comment>
<feature type="domain" description="IrrE N-terminal-like" evidence="1">
    <location>
        <begin position="28"/>
        <end position="152"/>
    </location>
</feature>
<dbReference type="PANTHER" id="PTHR43236:SF1">
    <property type="entry name" value="BLL7220 PROTEIN"/>
    <property type="match status" value="1"/>
</dbReference>
<accession>A0A2T0AQD9</accession>
<organism evidence="2 3">
    <name type="scientific">Neomoorella humiferrea</name>
    <dbReference type="NCBI Taxonomy" id="676965"/>
    <lineage>
        <taxon>Bacteria</taxon>
        <taxon>Bacillati</taxon>
        <taxon>Bacillota</taxon>
        <taxon>Clostridia</taxon>
        <taxon>Neomoorellales</taxon>
        <taxon>Neomoorellaceae</taxon>
        <taxon>Neomoorella</taxon>
    </lineage>
</organism>
<dbReference type="Gene3D" id="1.10.10.2910">
    <property type="match status" value="1"/>
</dbReference>
<proteinExistence type="predicted"/>
<dbReference type="InterPro" id="IPR010359">
    <property type="entry name" value="IrrE_HExxH"/>
</dbReference>
<dbReference type="Proteomes" id="UP000238415">
    <property type="component" value="Unassembled WGS sequence"/>
</dbReference>
<evidence type="ECO:0000259" key="1">
    <source>
        <dbReference type="Pfam" id="PF06114"/>
    </source>
</evidence>
<dbReference type="InterPro" id="IPR052345">
    <property type="entry name" value="Rad_response_metalloprotease"/>
</dbReference>
<keyword evidence="3" id="KW-1185">Reference proteome</keyword>
<protein>
    <recommendedName>
        <fullName evidence="1">IrrE N-terminal-like domain-containing protein</fullName>
    </recommendedName>
</protein>
<evidence type="ECO:0000313" key="2">
    <source>
        <dbReference type="EMBL" id="PRR71258.1"/>
    </source>
</evidence>
<dbReference type="PANTHER" id="PTHR43236">
    <property type="entry name" value="ANTITOXIN HIGA1"/>
    <property type="match status" value="1"/>
</dbReference>
<dbReference type="AlphaFoldDB" id="A0A2T0AQD9"/>
<dbReference type="Pfam" id="PF06114">
    <property type="entry name" value="Peptidase_M78"/>
    <property type="match status" value="1"/>
</dbReference>
<reference evidence="2 3" key="1">
    <citation type="submission" date="2018-03" db="EMBL/GenBank/DDBJ databases">
        <title>Genome sequence of Moorella humiferrea DSM 23265.</title>
        <authorList>
            <person name="Poehlein A."/>
            <person name="Daniel R."/>
        </authorList>
    </citation>
    <scope>NUCLEOTIDE SEQUENCE [LARGE SCALE GENOMIC DNA]</scope>
    <source>
        <strain evidence="2 3">DSM 23265</strain>
    </source>
</reference>
<gene>
    <name evidence="2" type="ORF">MOHU_16840</name>
</gene>
<evidence type="ECO:0000313" key="3">
    <source>
        <dbReference type="Proteomes" id="UP000238415"/>
    </source>
</evidence>
<dbReference type="EMBL" id="PVXM01000043">
    <property type="protein sequence ID" value="PRR71258.1"/>
    <property type="molecule type" value="Genomic_DNA"/>
</dbReference>
<dbReference type="OrthoDB" id="9816277at2"/>